<dbReference type="Gene3D" id="1.10.1670.40">
    <property type="match status" value="1"/>
</dbReference>
<dbReference type="CDD" id="cd00056">
    <property type="entry name" value="ENDO3c"/>
    <property type="match status" value="1"/>
</dbReference>
<name>A0A4U0FKV9_9BACL</name>
<dbReference type="GO" id="GO:0006285">
    <property type="term" value="P:base-excision repair, AP site formation"/>
    <property type="evidence" value="ECO:0007669"/>
    <property type="project" value="TreeGrafter"/>
</dbReference>
<evidence type="ECO:0000256" key="4">
    <source>
        <dbReference type="ARBA" id="ARBA00022763"/>
    </source>
</evidence>
<evidence type="ECO:0000256" key="1">
    <source>
        <dbReference type="ARBA" id="ARBA00000086"/>
    </source>
</evidence>
<dbReference type="InterPro" id="IPR051912">
    <property type="entry name" value="Alkylbase_DNA_Glycosylase/TA"/>
</dbReference>
<keyword evidence="8" id="KW-1185">Reference proteome</keyword>
<dbReference type="Proteomes" id="UP000309673">
    <property type="component" value="Unassembled WGS sequence"/>
</dbReference>
<dbReference type="Pfam" id="PF00730">
    <property type="entry name" value="HhH-GPD"/>
    <property type="match status" value="1"/>
</dbReference>
<comment type="caution">
    <text evidence="7">The sequence shown here is derived from an EMBL/GenBank/DDBJ whole genome shotgun (WGS) entry which is preliminary data.</text>
</comment>
<dbReference type="GO" id="GO:0032131">
    <property type="term" value="F:alkylated DNA binding"/>
    <property type="evidence" value="ECO:0007669"/>
    <property type="project" value="TreeGrafter"/>
</dbReference>
<dbReference type="SUPFAM" id="SSF48150">
    <property type="entry name" value="DNA-glycosylase"/>
    <property type="match status" value="1"/>
</dbReference>
<dbReference type="SMART" id="SM00478">
    <property type="entry name" value="ENDO3c"/>
    <property type="match status" value="1"/>
</dbReference>
<accession>A0A4U0FKV9</accession>
<dbReference type="EC" id="3.2.2.21" evidence="3"/>
<comment type="similarity">
    <text evidence="2">Belongs to the alkylbase DNA glycosidase AlkA family.</text>
</comment>
<dbReference type="InterPro" id="IPR003265">
    <property type="entry name" value="HhH-GPD_domain"/>
</dbReference>
<dbReference type="GO" id="GO:0005737">
    <property type="term" value="C:cytoplasm"/>
    <property type="evidence" value="ECO:0007669"/>
    <property type="project" value="TreeGrafter"/>
</dbReference>
<sequence length="216" mass="23982">MNKPSERPASLTFRLDGIELQMLRQTDERLAWLIDRVGELTIALNPDPFQSLAMSIVGQQLSVKAAATIKARVQALAPEFTPEALLAIDADTLRSAGVSYAKAASIHDLSAKALSGELDLARLDGMENEDIIQMVSSVKGIGRWTAEMFLMFSLGRPDVLSVGDFGLQRSAKWLYAMEDRPDKKYLEQHAHKWVPYRSAASFYLWEAINRGIISEA</sequence>
<dbReference type="OrthoDB" id="9785929at2"/>
<dbReference type="GO" id="GO:0006307">
    <property type="term" value="P:DNA alkylation repair"/>
    <property type="evidence" value="ECO:0007669"/>
    <property type="project" value="TreeGrafter"/>
</dbReference>
<dbReference type="Gene3D" id="1.10.340.30">
    <property type="entry name" value="Hypothetical protein, domain 2"/>
    <property type="match status" value="1"/>
</dbReference>
<dbReference type="RefSeq" id="WP_136775938.1">
    <property type="nucleotide sequence ID" value="NZ_SUPK01000001.1"/>
</dbReference>
<reference evidence="7 8" key="1">
    <citation type="submission" date="2019-04" db="EMBL/GenBank/DDBJ databases">
        <title>Cohnella sp. nov., isolated from soil.</title>
        <authorList>
            <person name="Kim W."/>
        </authorList>
    </citation>
    <scope>NUCLEOTIDE SEQUENCE [LARGE SCALE GENOMIC DNA]</scope>
    <source>
        <strain evidence="7 8">CAU 1483</strain>
    </source>
</reference>
<feature type="domain" description="HhH-GPD" evidence="6">
    <location>
        <begin position="57"/>
        <end position="213"/>
    </location>
</feature>
<organism evidence="7 8">
    <name type="scientific">Cohnella pontilimi</name>
    <dbReference type="NCBI Taxonomy" id="2564100"/>
    <lineage>
        <taxon>Bacteria</taxon>
        <taxon>Bacillati</taxon>
        <taxon>Bacillota</taxon>
        <taxon>Bacilli</taxon>
        <taxon>Bacillales</taxon>
        <taxon>Paenibacillaceae</taxon>
        <taxon>Cohnella</taxon>
    </lineage>
</organism>
<dbReference type="PANTHER" id="PTHR43003:SF5">
    <property type="entry name" value="DNA-3-METHYLADENINE GLYCOSYLASE"/>
    <property type="match status" value="1"/>
</dbReference>
<dbReference type="InterPro" id="IPR011257">
    <property type="entry name" value="DNA_glycosylase"/>
</dbReference>
<gene>
    <name evidence="7" type="ORF">E5161_02065</name>
</gene>
<evidence type="ECO:0000313" key="7">
    <source>
        <dbReference type="EMBL" id="TJY44202.1"/>
    </source>
</evidence>
<dbReference type="PANTHER" id="PTHR43003">
    <property type="entry name" value="DNA-3-METHYLADENINE GLYCOSYLASE"/>
    <property type="match status" value="1"/>
</dbReference>
<keyword evidence="4" id="KW-0227">DNA damage</keyword>
<evidence type="ECO:0000256" key="5">
    <source>
        <dbReference type="ARBA" id="ARBA00023204"/>
    </source>
</evidence>
<dbReference type="FunFam" id="1.10.340.30:FF:000004">
    <property type="entry name" value="DNA-3-methyladenine glycosylase II"/>
    <property type="match status" value="1"/>
</dbReference>
<dbReference type="GO" id="GO:0032993">
    <property type="term" value="C:protein-DNA complex"/>
    <property type="evidence" value="ECO:0007669"/>
    <property type="project" value="TreeGrafter"/>
</dbReference>
<evidence type="ECO:0000313" key="8">
    <source>
        <dbReference type="Proteomes" id="UP000309673"/>
    </source>
</evidence>
<dbReference type="GO" id="GO:0043916">
    <property type="term" value="F:DNA-7-methylguanine glycosylase activity"/>
    <property type="evidence" value="ECO:0007669"/>
    <property type="project" value="TreeGrafter"/>
</dbReference>
<proteinExistence type="inferred from homology"/>
<comment type="catalytic activity">
    <reaction evidence="1">
        <text>Hydrolysis of alkylated DNA, releasing 3-methyladenine, 3-methylguanine, 7-methylguanine and 7-methyladenine.</text>
        <dbReference type="EC" id="3.2.2.21"/>
    </reaction>
</comment>
<dbReference type="EMBL" id="SUPK01000001">
    <property type="protein sequence ID" value="TJY44202.1"/>
    <property type="molecule type" value="Genomic_DNA"/>
</dbReference>
<evidence type="ECO:0000256" key="2">
    <source>
        <dbReference type="ARBA" id="ARBA00010817"/>
    </source>
</evidence>
<evidence type="ECO:0000259" key="6">
    <source>
        <dbReference type="SMART" id="SM00478"/>
    </source>
</evidence>
<protein>
    <recommendedName>
        <fullName evidence="3">DNA-3-methyladenine glycosylase II</fullName>
        <ecNumber evidence="3">3.2.2.21</ecNumber>
    </recommendedName>
</protein>
<dbReference type="AlphaFoldDB" id="A0A4U0FKV9"/>
<keyword evidence="5" id="KW-0234">DNA repair</keyword>
<evidence type="ECO:0000256" key="3">
    <source>
        <dbReference type="ARBA" id="ARBA00012000"/>
    </source>
</evidence>
<dbReference type="GO" id="GO:0008725">
    <property type="term" value="F:DNA-3-methyladenine glycosylase activity"/>
    <property type="evidence" value="ECO:0007669"/>
    <property type="project" value="TreeGrafter"/>
</dbReference>